<reference evidence="15" key="1">
    <citation type="submission" date="2021-07" db="EMBL/GenBank/DDBJ databases">
        <authorList>
            <person name="Catto M.A."/>
            <person name="Jacobson A."/>
            <person name="Kennedy G."/>
            <person name="Labadie P."/>
            <person name="Hunt B.G."/>
            <person name="Srinivasan R."/>
        </authorList>
    </citation>
    <scope>NUCLEOTIDE SEQUENCE</scope>
    <source>
        <strain evidence="15">PL_HMW_Pooled</strain>
        <tissue evidence="15">Head</tissue>
    </source>
</reference>
<comment type="subcellular location">
    <subcellularLocation>
        <location evidence="1">Nucleus</location>
        <location evidence="1">Nucleoplasm</location>
    </subcellularLocation>
</comment>
<keyword evidence="4 12" id="KW-0863">Zinc-finger</keyword>
<evidence type="ECO:0000256" key="5">
    <source>
        <dbReference type="ARBA" id="ARBA00022833"/>
    </source>
</evidence>
<gene>
    <name evidence="15" type="ORF">KUF71_001515</name>
</gene>
<feature type="compositionally biased region" description="Low complexity" evidence="13">
    <location>
        <begin position="151"/>
        <end position="193"/>
    </location>
</feature>
<dbReference type="SMART" id="SM00980">
    <property type="entry name" value="THAP"/>
    <property type="match status" value="1"/>
</dbReference>
<dbReference type="Pfam" id="PF05485">
    <property type="entry name" value="THAP"/>
    <property type="match status" value="1"/>
</dbReference>
<dbReference type="GO" id="GO:0008270">
    <property type="term" value="F:zinc ion binding"/>
    <property type="evidence" value="ECO:0007669"/>
    <property type="project" value="UniProtKB-KW"/>
</dbReference>
<evidence type="ECO:0000256" key="4">
    <source>
        <dbReference type="ARBA" id="ARBA00022771"/>
    </source>
</evidence>
<evidence type="ECO:0000256" key="7">
    <source>
        <dbReference type="ARBA" id="ARBA00023054"/>
    </source>
</evidence>
<dbReference type="PANTHER" id="PTHR46600:SF1">
    <property type="entry name" value="THAP DOMAIN-CONTAINING PROTEIN 1"/>
    <property type="match status" value="1"/>
</dbReference>
<dbReference type="PANTHER" id="PTHR46600">
    <property type="entry name" value="THAP DOMAIN-CONTAINING"/>
    <property type="match status" value="1"/>
</dbReference>
<organism evidence="15 16">
    <name type="scientific">Frankliniella fusca</name>
    <dbReference type="NCBI Taxonomy" id="407009"/>
    <lineage>
        <taxon>Eukaryota</taxon>
        <taxon>Metazoa</taxon>
        <taxon>Ecdysozoa</taxon>
        <taxon>Arthropoda</taxon>
        <taxon>Hexapoda</taxon>
        <taxon>Insecta</taxon>
        <taxon>Pterygota</taxon>
        <taxon>Neoptera</taxon>
        <taxon>Paraneoptera</taxon>
        <taxon>Thysanoptera</taxon>
        <taxon>Terebrantia</taxon>
        <taxon>Thripoidea</taxon>
        <taxon>Thripidae</taxon>
        <taxon>Frankliniella</taxon>
    </lineage>
</organism>
<keyword evidence="5" id="KW-0862">Zinc</keyword>
<keyword evidence="3" id="KW-0479">Metal-binding</keyword>
<comment type="similarity">
    <text evidence="2">Belongs to the THAP1 family.</text>
</comment>
<dbReference type="SUPFAM" id="SSF57716">
    <property type="entry name" value="Glucocorticoid receptor-like (DNA-binding domain)"/>
    <property type="match status" value="1"/>
</dbReference>
<dbReference type="PROSITE" id="PS50950">
    <property type="entry name" value="ZF_THAP"/>
    <property type="match status" value="1"/>
</dbReference>
<dbReference type="InterPro" id="IPR026516">
    <property type="entry name" value="THAP1/10"/>
</dbReference>
<evidence type="ECO:0000256" key="9">
    <source>
        <dbReference type="ARBA" id="ARBA00023163"/>
    </source>
</evidence>
<evidence type="ECO:0000259" key="14">
    <source>
        <dbReference type="PROSITE" id="PS50950"/>
    </source>
</evidence>
<keyword evidence="10" id="KW-0539">Nucleus</keyword>
<keyword evidence="6" id="KW-0805">Transcription regulation</keyword>
<comment type="caution">
    <text evidence="15">The sequence shown here is derived from an EMBL/GenBank/DDBJ whole genome shotgun (WGS) entry which is preliminary data.</text>
</comment>
<name>A0AAE1LLE8_9NEOP</name>
<evidence type="ECO:0000256" key="1">
    <source>
        <dbReference type="ARBA" id="ARBA00004642"/>
    </source>
</evidence>
<keyword evidence="7" id="KW-0175">Coiled coil</keyword>
<dbReference type="AlphaFoldDB" id="A0AAE1LLE8"/>
<keyword evidence="9" id="KW-0804">Transcription</keyword>
<feature type="region of interest" description="Disordered" evidence="13">
    <location>
        <begin position="142"/>
        <end position="193"/>
    </location>
</feature>
<accession>A0AAE1LLE8</accession>
<evidence type="ECO:0000256" key="3">
    <source>
        <dbReference type="ARBA" id="ARBA00022723"/>
    </source>
</evidence>
<dbReference type="EMBL" id="JAHWGI010001123">
    <property type="protein sequence ID" value="KAK3922849.1"/>
    <property type="molecule type" value="Genomic_DNA"/>
</dbReference>
<sequence length="373" mass="42319">MGGTKCVVPGCTENTSRKPNQKPLSFHKFPSSPLFFEKWLLACKNEKLLTKPPEVVRKNAKVCANHFTIESYNSRVRRTSLRWDAVPTLLLPDVQQSSLDHLDQGLQEVDTPAGFPTAPLNASPPEQESNRMIIEKKTESDMPSCLNLSTPHLHNPNLDNPNLDNPNLDNPTLHNPNLDDPNLDNPNLDNPNLDNPILDNPNFDNPNMDNPNLDNSNLDYPNFDEPDLNNPHKNTPNLDIAHFNNFMNTPNLNSSKLDRSVQDVFDSHDEFDPNIEITGLDQQKTGVGKKPKKFLKVPRVPDSQKTPLVKHLLTLAKTNCNRARRLKYLYKKKCEEVRVLTKRMEENALLILKEKVSPSLYKMLEGQLKVPPQ</sequence>
<evidence type="ECO:0000256" key="12">
    <source>
        <dbReference type="PROSITE-ProRule" id="PRU00309"/>
    </source>
</evidence>
<dbReference type="GO" id="GO:0043565">
    <property type="term" value="F:sequence-specific DNA binding"/>
    <property type="evidence" value="ECO:0007669"/>
    <property type="project" value="InterPro"/>
</dbReference>
<dbReference type="Proteomes" id="UP001219518">
    <property type="component" value="Unassembled WGS sequence"/>
</dbReference>
<evidence type="ECO:0000256" key="11">
    <source>
        <dbReference type="ARBA" id="ARBA00023306"/>
    </source>
</evidence>
<dbReference type="SUPFAM" id="SSF141571">
    <property type="entry name" value="Pentapeptide repeat-like"/>
    <property type="match status" value="1"/>
</dbReference>
<dbReference type="Gene3D" id="2.160.20.80">
    <property type="entry name" value="E3 ubiquitin-protein ligase SopA"/>
    <property type="match status" value="1"/>
</dbReference>
<feature type="domain" description="THAP-type" evidence="14">
    <location>
        <begin position="1"/>
        <end position="90"/>
    </location>
</feature>
<evidence type="ECO:0000256" key="13">
    <source>
        <dbReference type="SAM" id="MobiDB-lite"/>
    </source>
</evidence>
<dbReference type="InterPro" id="IPR006612">
    <property type="entry name" value="THAP_Znf"/>
</dbReference>
<evidence type="ECO:0000256" key="10">
    <source>
        <dbReference type="ARBA" id="ARBA00023242"/>
    </source>
</evidence>
<protein>
    <recommendedName>
        <fullName evidence="14">THAP-type domain-containing protein</fullName>
    </recommendedName>
</protein>
<evidence type="ECO:0000256" key="2">
    <source>
        <dbReference type="ARBA" id="ARBA00006177"/>
    </source>
</evidence>
<keyword evidence="11" id="KW-0131">Cell cycle</keyword>
<dbReference type="SMART" id="SM00692">
    <property type="entry name" value="DM3"/>
    <property type="match status" value="1"/>
</dbReference>
<evidence type="ECO:0000256" key="6">
    <source>
        <dbReference type="ARBA" id="ARBA00023015"/>
    </source>
</evidence>
<proteinExistence type="inferred from homology"/>
<dbReference type="GO" id="GO:0005654">
    <property type="term" value="C:nucleoplasm"/>
    <property type="evidence" value="ECO:0007669"/>
    <property type="project" value="UniProtKB-SubCell"/>
</dbReference>
<evidence type="ECO:0000256" key="8">
    <source>
        <dbReference type="ARBA" id="ARBA00023125"/>
    </source>
</evidence>
<keyword evidence="8 12" id="KW-0238">DNA-binding</keyword>
<evidence type="ECO:0000313" key="15">
    <source>
        <dbReference type="EMBL" id="KAK3922849.1"/>
    </source>
</evidence>
<keyword evidence="16" id="KW-1185">Reference proteome</keyword>
<reference evidence="15" key="2">
    <citation type="journal article" date="2023" name="BMC Genomics">
        <title>Pest status, molecular evolution, and epigenetic factors derived from the genome assembly of Frankliniella fusca, a thysanopteran phytovirus vector.</title>
        <authorList>
            <person name="Catto M.A."/>
            <person name="Labadie P.E."/>
            <person name="Jacobson A.L."/>
            <person name="Kennedy G.G."/>
            <person name="Srinivasan R."/>
            <person name="Hunt B.G."/>
        </authorList>
    </citation>
    <scope>NUCLEOTIDE SEQUENCE</scope>
    <source>
        <strain evidence="15">PL_HMW_Pooled</strain>
    </source>
</reference>
<evidence type="ECO:0000313" key="16">
    <source>
        <dbReference type="Proteomes" id="UP001219518"/>
    </source>
</evidence>
<feature type="region of interest" description="Disordered" evidence="13">
    <location>
        <begin position="108"/>
        <end position="128"/>
    </location>
</feature>